<feature type="transmembrane region" description="Helical" evidence="1">
    <location>
        <begin position="408"/>
        <end position="425"/>
    </location>
</feature>
<keyword evidence="1" id="KW-0472">Membrane</keyword>
<keyword evidence="1" id="KW-0812">Transmembrane</keyword>
<name>A0A3B0YQU8_9ZZZZ</name>
<evidence type="ECO:0000313" key="3">
    <source>
        <dbReference type="EMBL" id="VAW79090.1"/>
    </source>
</evidence>
<keyword evidence="1" id="KW-1133">Transmembrane helix</keyword>
<gene>
    <name evidence="3" type="ORF">MNBD_GAMMA14-1914</name>
</gene>
<dbReference type="InterPro" id="IPR007890">
    <property type="entry name" value="CHASE2"/>
</dbReference>
<protein>
    <recommendedName>
        <fullName evidence="2">CHASE2 domain-containing protein</fullName>
    </recommendedName>
</protein>
<evidence type="ECO:0000256" key="1">
    <source>
        <dbReference type="SAM" id="Phobius"/>
    </source>
</evidence>
<feature type="transmembrane region" description="Helical" evidence="1">
    <location>
        <begin position="19"/>
        <end position="40"/>
    </location>
</feature>
<accession>A0A3B0YQU8</accession>
<reference evidence="3" key="1">
    <citation type="submission" date="2018-06" db="EMBL/GenBank/DDBJ databases">
        <authorList>
            <person name="Zhirakovskaya E."/>
        </authorList>
    </citation>
    <scope>NUCLEOTIDE SEQUENCE</scope>
</reference>
<evidence type="ECO:0000259" key="2">
    <source>
        <dbReference type="SMART" id="SM01080"/>
    </source>
</evidence>
<feature type="transmembrane region" description="Helical" evidence="1">
    <location>
        <begin position="317"/>
        <end position="336"/>
    </location>
</feature>
<dbReference type="AlphaFoldDB" id="A0A3B0YQU8"/>
<dbReference type="Pfam" id="PF05226">
    <property type="entry name" value="CHASE2"/>
    <property type="match status" value="1"/>
</dbReference>
<sequence length="464" mass="51999">MGHEVTSCLDLFLSKWRKILLPLVSAALFIASGVQVADYFHRLEWLNIETLRMARAVLPFNKSIGSLNKSKIENRPIKVVVITNEMFERDFDQASPLDRTKLTRLFNGLLAAKNAPAVLAVDLDLSPSPSYPQAEKQFTADLIAAVKTSVTQLILITPMPTMLPASIKTKLDWMREMCASGVHFALPDIVGTQNTIMSMPVGTPILGYEAYRVAERLGDDYLRRQFRTSVNPFNDDFIPQICEFTNQELKGILQILGMRVPAIEAKDYLRINFKFPESIDLIRLSSLESLDSGSEDLSRLNDRVVFLGGDYGSSDKYLTPVGTLSGLYLHVAAYYSYVFKVSVLTKPVALVVDFLTAVLFFVLFLCVRNQIANTRTMTFRLVRVFLPVALSFLAVLSAALALGWWNVWLHPATVITGMGTYMTVVHPSGFADATDNQQNLHIDRLLKYVIYYPVIFGGLFIIFL</sequence>
<organism evidence="3">
    <name type="scientific">hydrothermal vent metagenome</name>
    <dbReference type="NCBI Taxonomy" id="652676"/>
    <lineage>
        <taxon>unclassified sequences</taxon>
        <taxon>metagenomes</taxon>
        <taxon>ecological metagenomes</taxon>
    </lineage>
</organism>
<feature type="transmembrane region" description="Helical" evidence="1">
    <location>
        <begin position="379"/>
        <end position="402"/>
    </location>
</feature>
<feature type="transmembrane region" description="Helical" evidence="1">
    <location>
        <begin position="445"/>
        <end position="463"/>
    </location>
</feature>
<proteinExistence type="predicted"/>
<feature type="domain" description="CHASE2" evidence="2">
    <location>
        <begin position="43"/>
        <end position="365"/>
    </location>
</feature>
<feature type="transmembrane region" description="Helical" evidence="1">
    <location>
        <begin position="348"/>
        <end position="367"/>
    </location>
</feature>
<dbReference type="SMART" id="SM01080">
    <property type="entry name" value="CHASE2"/>
    <property type="match status" value="1"/>
</dbReference>
<dbReference type="EMBL" id="UOFM01000293">
    <property type="protein sequence ID" value="VAW79090.1"/>
    <property type="molecule type" value="Genomic_DNA"/>
</dbReference>